<dbReference type="GO" id="GO:0016702">
    <property type="term" value="F:oxidoreductase activity, acting on single donors with incorporation of molecular oxygen, incorporation of two atoms of oxygen"/>
    <property type="evidence" value="ECO:0007669"/>
    <property type="project" value="InterPro"/>
</dbReference>
<evidence type="ECO:0000313" key="3">
    <source>
        <dbReference type="EMBL" id="RUL64198.1"/>
    </source>
</evidence>
<sequence length="205" mass="23306">MLHFGSSRPPIKPMRSYRHSLKALRDIALANTLEKNPDLASISRELGAIIHRDASVLADGMADLRQRNRGFERWLLGRRGRPGVSVLVMAWPPGYTTPSHDHAGLWGIELSLYGALEVESWSRESTAQAWQLRGRDWLGPGDSTWFDADVPYMHRCRNLSRHETALTLHIYGGDLEDYATYEESESEPYWQSQPQRARIAGPLRV</sequence>
<organism evidence="3 4">
    <name type="scientific">Dyella dinghuensis</name>
    <dbReference type="NCBI Taxonomy" id="1920169"/>
    <lineage>
        <taxon>Bacteria</taxon>
        <taxon>Pseudomonadati</taxon>
        <taxon>Pseudomonadota</taxon>
        <taxon>Gammaproteobacteria</taxon>
        <taxon>Lysobacterales</taxon>
        <taxon>Rhodanobacteraceae</taxon>
        <taxon>Dyella</taxon>
    </lineage>
</organism>
<dbReference type="InterPro" id="IPR011051">
    <property type="entry name" value="RmlC_Cupin_sf"/>
</dbReference>
<dbReference type="Pfam" id="PF05995">
    <property type="entry name" value="CDO_I"/>
    <property type="match status" value="1"/>
</dbReference>
<feature type="binding site" evidence="2">
    <location>
        <position position="100"/>
    </location>
    <ligand>
        <name>Fe cation</name>
        <dbReference type="ChEBI" id="CHEBI:24875"/>
        <note>catalytic</note>
    </ligand>
</feature>
<keyword evidence="3" id="KW-0223">Dioxygenase</keyword>
<evidence type="ECO:0000256" key="1">
    <source>
        <dbReference type="ARBA" id="ARBA00006622"/>
    </source>
</evidence>
<dbReference type="InterPro" id="IPR010300">
    <property type="entry name" value="CDO_1"/>
</dbReference>
<dbReference type="SUPFAM" id="SSF51182">
    <property type="entry name" value="RmlC-like cupins"/>
    <property type="match status" value="1"/>
</dbReference>
<dbReference type="Proteomes" id="UP000267077">
    <property type="component" value="Unassembled WGS sequence"/>
</dbReference>
<dbReference type="EMBL" id="RYZR01000005">
    <property type="protein sequence ID" value="RUL64198.1"/>
    <property type="molecule type" value="Genomic_DNA"/>
</dbReference>
<feature type="binding site" evidence="2">
    <location>
        <position position="154"/>
    </location>
    <ligand>
        <name>Fe cation</name>
        <dbReference type="ChEBI" id="CHEBI:24875"/>
        <note>catalytic</note>
    </ligand>
</feature>
<comment type="similarity">
    <text evidence="1">Belongs to the cysteine dioxygenase family.</text>
</comment>
<dbReference type="GO" id="GO:0005506">
    <property type="term" value="F:iron ion binding"/>
    <property type="evidence" value="ECO:0007669"/>
    <property type="project" value="InterPro"/>
</dbReference>
<dbReference type="OrthoDB" id="5959209at2"/>
<keyword evidence="2" id="KW-0479">Metal-binding</keyword>
<keyword evidence="4" id="KW-1185">Reference proteome</keyword>
<proteinExistence type="inferred from homology"/>
<feature type="binding site" evidence="2">
    <location>
        <position position="102"/>
    </location>
    <ligand>
        <name>Fe cation</name>
        <dbReference type="ChEBI" id="CHEBI:24875"/>
        <note>catalytic</note>
    </ligand>
</feature>
<accession>A0A432LTQ6</accession>
<keyword evidence="2" id="KW-0408">Iron</keyword>
<keyword evidence="3" id="KW-0560">Oxidoreductase</keyword>
<dbReference type="InterPro" id="IPR014710">
    <property type="entry name" value="RmlC-like_jellyroll"/>
</dbReference>
<name>A0A432LTQ6_9GAMM</name>
<dbReference type="AlphaFoldDB" id="A0A432LTQ6"/>
<protein>
    <submittedName>
        <fullName evidence="3">Cysteine dioxygenase</fullName>
    </submittedName>
</protein>
<evidence type="ECO:0000256" key="2">
    <source>
        <dbReference type="PIRSR" id="PIRSR610300-51"/>
    </source>
</evidence>
<comment type="caution">
    <text evidence="3">The sequence shown here is derived from an EMBL/GenBank/DDBJ whole genome shotgun (WGS) entry which is preliminary data.</text>
</comment>
<reference evidence="3 4" key="1">
    <citation type="submission" date="2018-12" db="EMBL/GenBank/DDBJ databases">
        <title>Dyella dinghuensis sp. nov. DHOA06 and Dyella choica sp. nov. 4M-K27, isolated from forest soil.</title>
        <authorList>
            <person name="Qiu L.-H."/>
            <person name="Gao Z.-H."/>
        </authorList>
    </citation>
    <scope>NUCLEOTIDE SEQUENCE [LARGE SCALE GENOMIC DNA]</scope>
    <source>
        <strain evidence="3 4">DHOA06</strain>
    </source>
</reference>
<gene>
    <name evidence="3" type="ORF">EKH79_09095</name>
</gene>
<evidence type="ECO:0000313" key="4">
    <source>
        <dbReference type="Proteomes" id="UP000267077"/>
    </source>
</evidence>
<dbReference type="CDD" id="cd10548">
    <property type="entry name" value="cupin_CDO"/>
    <property type="match status" value="1"/>
</dbReference>
<dbReference type="Gene3D" id="2.60.120.10">
    <property type="entry name" value="Jelly Rolls"/>
    <property type="match status" value="1"/>
</dbReference>